<dbReference type="InterPro" id="IPR013128">
    <property type="entry name" value="Peptidase_C1A"/>
</dbReference>
<dbReference type="Pfam" id="PF00112">
    <property type="entry name" value="Peptidase_C1"/>
    <property type="match status" value="1"/>
</dbReference>
<dbReference type="Gramene" id="EFJ34175">
    <property type="protein sequence ID" value="EFJ34175"/>
    <property type="gene ID" value="SELMODRAFT_230602"/>
</dbReference>
<dbReference type="InterPro" id="IPR025661">
    <property type="entry name" value="Pept_asp_AS"/>
</dbReference>
<feature type="chain" id="PRO_5018707106" description="Cysteine proteinase" evidence="6">
    <location>
        <begin position="25"/>
        <end position="343"/>
    </location>
</feature>
<sequence length="343" mass="37023">MASNMIASTLILLVVVGATPFAIARPAALEDGRALEIKNMFEDWAAKHGKSYSSDLEKARRLMIFSDTLAYIEKHNAQPNTTFTLGLNKFSDLTNAEFRAMHVGKFKRPRYQDRLPAEDEDVDVSSLPTSLDWRQKGAVTPIKDQGDCGSCWAFSAIASIESAHFLATKELVSLSEQQLMDCDTVDAGCDGGLMETAFKFVVKNGGVTTEASYPYTGSVGSCNANKVAIINKVAEITGFKVVTEDSADALMKAVSKTPVTVSICGSDENFQNYKSGILSGQCGDSLDHGVLLIGYGTEGGMPYWIIKNSWGTSWGEDGFMKIERKDGDGICGMNGDSSYPTTS</sequence>
<dbReference type="Pfam" id="PF08246">
    <property type="entry name" value="Inhibitor_I29"/>
    <property type="match status" value="1"/>
</dbReference>
<protein>
    <recommendedName>
        <fullName evidence="11">Cysteine proteinase</fullName>
    </recommendedName>
</protein>
<keyword evidence="4" id="KW-0378">Hydrolase</keyword>
<evidence type="ECO:0000256" key="1">
    <source>
        <dbReference type="ARBA" id="ARBA00008455"/>
    </source>
</evidence>
<dbReference type="GO" id="GO:0005615">
    <property type="term" value="C:extracellular space"/>
    <property type="evidence" value="ECO:0000318"/>
    <property type="project" value="GO_Central"/>
</dbReference>
<dbReference type="HOGENOM" id="CLU_012184_1_0_1"/>
<dbReference type="GO" id="GO:0051603">
    <property type="term" value="P:proteolysis involved in protein catabolic process"/>
    <property type="evidence" value="ECO:0000318"/>
    <property type="project" value="GO_Central"/>
</dbReference>
<dbReference type="OMA" id="HYHAFSY"/>
<dbReference type="InterPro" id="IPR000668">
    <property type="entry name" value="Peptidase_C1A_C"/>
</dbReference>
<dbReference type="InterPro" id="IPR039417">
    <property type="entry name" value="Peptidase_C1A_papain-like"/>
</dbReference>
<organism evidence="10">
    <name type="scientific">Selaginella moellendorffii</name>
    <name type="common">Spikemoss</name>
    <dbReference type="NCBI Taxonomy" id="88036"/>
    <lineage>
        <taxon>Eukaryota</taxon>
        <taxon>Viridiplantae</taxon>
        <taxon>Streptophyta</taxon>
        <taxon>Embryophyta</taxon>
        <taxon>Tracheophyta</taxon>
        <taxon>Lycopodiopsida</taxon>
        <taxon>Selaginellales</taxon>
        <taxon>Selaginellaceae</taxon>
        <taxon>Selaginella</taxon>
    </lineage>
</organism>
<evidence type="ECO:0000256" key="3">
    <source>
        <dbReference type="ARBA" id="ARBA00022729"/>
    </source>
</evidence>
<evidence type="ECO:0000259" key="7">
    <source>
        <dbReference type="SMART" id="SM00645"/>
    </source>
</evidence>
<reference evidence="9 10" key="1">
    <citation type="journal article" date="2011" name="Science">
        <title>The Selaginella genome identifies genetic changes associated with the evolution of vascular plants.</title>
        <authorList>
            <person name="Banks J.A."/>
            <person name="Nishiyama T."/>
            <person name="Hasebe M."/>
            <person name="Bowman J.L."/>
            <person name="Gribskov M."/>
            <person name="dePamphilis C."/>
            <person name="Albert V.A."/>
            <person name="Aono N."/>
            <person name="Aoyama T."/>
            <person name="Ambrose B.A."/>
            <person name="Ashton N.W."/>
            <person name="Axtell M.J."/>
            <person name="Barker E."/>
            <person name="Barker M.S."/>
            <person name="Bennetzen J.L."/>
            <person name="Bonawitz N.D."/>
            <person name="Chapple C."/>
            <person name="Cheng C."/>
            <person name="Correa L.G."/>
            <person name="Dacre M."/>
            <person name="DeBarry J."/>
            <person name="Dreyer I."/>
            <person name="Elias M."/>
            <person name="Engstrom E.M."/>
            <person name="Estelle M."/>
            <person name="Feng L."/>
            <person name="Finet C."/>
            <person name="Floyd S.K."/>
            <person name="Frommer W.B."/>
            <person name="Fujita T."/>
            <person name="Gramzow L."/>
            <person name="Gutensohn M."/>
            <person name="Harholt J."/>
            <person name="Hattori M."/>
            <person name="Heyl A."/>
            <person name="Hirai T."/>
            <person name="Hiwatashi Y."/>
            <person name="Ishikawa M."/>
            <person name="Iwata M."/>
            <person name="Karol K.G."/>
            <person name="Koehler B."/>
            <person name="Kolukisaoglu U."/>
            <person name="Kubo M."/>
            <person name="Kurata T."/>
            <person name="Lalonde S."/>
            <person name="Li K."/>
            <person name="Li Y."/>
            <person name="Litt A."/>
            <person name="Lyons E."/>
            <person name="Manning G."/>
            <person name="Maruyama T."/>
            <person name="Michael T.P."/>
            <person name="Mikami K."/>
            <person name="Miyazaki S."/>
            <person name="Morinaga S."/>
            <person name="Murata T."/>
            <person name="Mueller-Roeber B."/>
            <person name="Nelson D.R."/>
            <person name="Obara M."/>
            <person name="Oguri Y."/>
            <person name="Olmstead R.G."/>
            <person name="Onodera N."/>
            <person name="Petersen B.L."/>
            <person name="Pils B."/>
            <person name="Prigge M."/>
            <person name="Rensing S.A."/>
            <person name="Riano-Pachon D.M."/>
            <person name="Roberts A.W."/>
            <person name="Sato Y."/>
            <person name="Scheller H.V."/>
            <person name="Schulz B."/>
            <person name="Schulz C."/>
            <person name="Shakirov E.V."/>
            <person name="Shibagaki N."/>
            <person name="Shinohara N."/>
            <person name="Shippen D.E."/>
            <person name="Soerensen I."/>
            <person name="Sotooka R."/>
            <person name="Sugimoto N."/>
            <person name="Sugita M."/>
            <person name="Sumikawa N."/>
            <person name="Tanurdzic M."/>
            <person name="Theissen G."/>
            <person name="Ulvskov P."/>
            <person name="Wakazuki S."/>
            <person name="Weng J.K."/>
            <person name="Willats W.W."/>
            <person name="Wipf D."/>
            <person name="Wolf P.G."/>
            <person name="Yang L."/>
            <person name="Zimmer A.D."/>
            <person name="Zhu Q."/>
            <person name="Mitros T."/>
            <person name="Hellsten U."/>
            <person name="Loque D."/>
            <person name="Otillar R."/>
            <person name="Salamov A."/>
            <person name="Schmutz J."/>
            <person name="Shapiro H."/>
            <person name="Lindquist E."/>
            <person name="Lucas S."/>
            <person name="Rokhsar D."/>
            <person name="Grigoriev I.V."/>
        </authorList>
    </citation>
    <scope>NUCLEOTIDE SEQUENCE [LARGE SCALE GENOMIC DNA]</scope>
</reference>
<dbReference type="MEROPS" id="I29.003"/>
<dbReference type="PROSITE" id="PS00139">
    <property type="entry name" value="THIOL_PROTEASE_CYS"/>
    <property type="match status" value="1"/>
</dbReference>
<name>D8R0Z4_SELML</name>
<proteinExistence type="inferred from homology"/>
<comment type="similarity">
    <text evidence="1">Belongs to the peptidase C1 family.</text>
</comment>
<dbReference type="SMART" id="SM00645">
    <property type="entry name" value="Pept_C1"/>
    <property type="match status" value="1"/>
</dbReference>
<dbReference type="PROSITE" id="PS00639">
    <property type="entry name" value="THIOL_PROTEASE_HIS"/>
    <property type="match status" value="1"/>
</dbReference>
<feature type="domain" description="Cathepsin propeptide inhibitor" evidence="8">
    <location>
        <begin position="41"/>
        <end position="98"/>
    </location>
</feature>
<dbReference type="AlphaFoldDB" id="D8R0Z4"/>
<dbReference type="FunFam" id="3.90.70.10:FF:000067">
    <property type="entry name" value="Senescence-specific cysteine protease"/>
    <property type="match status" value="1"/>
</dbReference>
<keyword evidence="10" id="KW-1185">Reference proteome</keyword>
<dbReference type="SMART" id="SM00848">
    <property type="entry name" value="Inhibitor_I29"/>
    <property type="match status" value="1"/>
</dbReference>
<dbReference type="PRINTS" id="PR00705">
    <property type="entry name" value="PAPAIN"/>
</dbReference>
<dbReference type="InterPro" id="IPR000169">
    <property type="entry name" value="Pept_cys_AS"/>
</dbReference>
<dbReference type="Gene3D" id="3.90.70.10">
    <property type="entry name" value="Cysteine proteinases"/>
    <property type="match status" value="1"/>
</dbReference>
<evidence type="ECO:0000313" key="9">
    <source>
        <dbReference type="EMBL" id="EFJ34175.1"/>
    </source>
</evidence>
<dbReference type="KEGG" id="smo:SELMODRAFT_230602"/>
<dbReference type="GO" id="GO:0004197">
    <property type="term" value="F:cysteine-type endopeptidase activity"/>
    <property type="evidence" value="ECO:0000318"/>
    <property type="project" value="GO_Central"/>
</dbReference>
<evidence type="ECO:0000256" key="2">
    <source>
        <dbReference type="ARBA" id="ARBA00022670"/>
    </source>
</evidence>
<evidence type="ECO:0008006" key="11">
    <source>
        <dbReference type="Google" id="ProtNLM"/>
    </source>
</evidence>
<evidence type="ECO:0000256" key="5">
    <source>
        <dbReference type="ARBA" id="ARBA00023157"/>
    </source>
</evidence>
<dbReference type="EMBL" id="GL377570">
    <property type="protein sequence ID" value="EFJ34175.1"/>
    <property type="molecule type" value="Genomic_DNA"/>
</dbReference>
<dbReference type="CDD" id="cd02248">
    <property type="entry name" value="Peptidase_C1A"/>
    <property type="match status" value="1"/>
</dbReference>
<keyword evidence="2" id="KW-0645">Protease</keyword>
<dbReference type="InParanoid" id="D8R0Z4"/>
<gene>
    <name evidence="9" type="ORF">SELMODRAFT_230602</name>
</gene>
<keyword evidence="3 6" id="KW-0732">Signal</keyword>
<feature type="signal peptide" evidence="6">
    <location>
        <begin position="1"/>
        <end position="24"/>
    </location>
</feature>
<evidence type="ECO:0000259" key="8">
    <source>
        <dbReference type="SMART" id="SM00848"/>
    </source>
</evidence>
<dbReference type="InterPro" id="IPR038765">
    <property type="entry name" value="Papain-like_cys_pep_sf"/>
</dbReference>
<accession>D8R0Z4</accession>
<dbReference type="STRING" id="88036.D8R0Z4"/>
<dbReference type="Proteomes" id="UP000001514">
    <property type="component" value="Unassembled WGS sequence"/>
</dbReference>
<evidence type="ECO:0000256" key="4">
    <source>
        <dbReference type="ARBA" id="ARBA00022801"/>
    </source>
</evidence>
<feature type="domain" description="Peptidase C1A papain C-terminal" evidence="7">
    <location>
        <begin position="127"/>
        <end position="341"/>
    </location>
</feature>
<evidence type="ECO:0000313" key="10">
    <source>
        <dbReference type="Proteomes" id="UP000001514"/>
    </source>
</evidence>
<dbReference type="GO" id="GO:0005764">
    <property type="term" value="C:lysosome"/>
    <property type="evidence" value="ECO:0000318"/>
    <property type="project" value="GO_Central"/>
</dbReference>
<dbReference type="InterPro" id="IPR025660">
    <property type="entry name" value="Pept_his_AS"/>
</dbReference>
<dbReference type="eggNOG" id="KOG1543">
    <property type="taxonomic scope" value="Eukaryota"/>
</dbReference>
<dbReference type="SUPFAM" id="SSF54001">
    <property type="entry name" value="Cysteine proteinases"/>
    <property type="match status" value="1"/>
</dbReference>
<dbReference type="InterPro" id="IPR013201">
    <property type="entry name" value="Prot_inhib_I29"/>
</dbReference>
<evidence type="ECO:0000256" key="6">
    <source>
        <dbReference type="SAM" id="SignalP"/>
    </source>
</evidence>
<dbReference type="PANTHER" id="PTHR12411">
    <property type="entry name" value="CYSTEINE PROTEASE FAMILY C1-RELATED"/>
    <property type="match status" value="1"/>
</dbReference>
<dbReference type="PROSITE" id="PS00640">
    <property type="entry name" value="THIOL_PROTEASE_ASN"/>
    <property type="match status" value="1"/>
</dbReference>
<keyword evidence="5" id="KW-1015">Disulfide bond</keyword>